<dbReference type="PANTHER" id="PTHR43289:SF6">
    <property type="entry name" value="SERINE_THREONINE-PROTEIN KINASE NEKL-3"/>
    <property type="match status" value="1"/>
</dbReference>
<protein>
    <recommendedName>
        <fullName evidence="7">Protein kinase domain-containing protein</fullName>
    </recommendedName>
</protein>
<dbReference type="InterPro" id="IPR000719">
    <property type="entry name" value="Prot_kinase_dom"/>
</dbReference>
<dbReference type="SUPFAM" id="SSF56112">
    <property type="entry name" value="Protein kinase-like (PK-like)"/>
    <property type="match status" value="1"/>
</dbReference>
<keyword evidence="6" id="KW-0472">Membrane</keyword>
<evidence type="ECO:0000256" key="5">
    <source>
        <dbReference type="SAM" id="MobiDB-lite"/>
    </source>
</evidence>
<keyword evidence="3" id="KW-0418">Kinase</keyword>
<dbReference type="RefSeq" id="WP_310067150.1">
    <property type="nucleotide sequence ID" value="NZ_JAVDVX010000001.1"/>
</dbReference>
<evidence type="ECO:0000313" key="9">
    <source>
        <dbReference type="Proteomes" id="UP001253595"/>
    </source>
</evidence>
<feature type="domain" description="Protein kinase" evidence="7">
    <location>
        <begin position="78"/>
        <end position="341"/>
    </location>
</feature>
<dbReference type="InterPro" id="IPR011009">
    <property type="entry name" value="Kinase-like_dom_sf"/>
</dbReference>
<keyword evidence="6" id="KW-0812">Transmembrane</keyword>
<gene>
    <name evidence="8" type="ORF">J2X05_000036</name>
</gene>
<evidence type="ECO:0000256" key="6">
    <source>
        <dbReference type="SAM" id="Phobius"/>
    </source>
</evidence>
<dbReference type="PROSITE" id="PS50011">
    <property type="entry name" value="PROTEIN_KINASE_DOM"/>
    <property type="match status" value="1"/>
</dbReference>
<dbReference type="CDD" id="cd14014">
    <property type="entry name" value="STKc_PknB_like"/>
    <property type="match status" value="1"/>
</dbReference>
<dbReference type="Pfam" id="PF00069">
    <property type="entry name" value="Pkinase"/>
    <property type="match status" value="1"/>
</dbReference>
<dbReference type="Gene3D" id="3.30.200.20">
    <property type="entry name" value="Phosphorylase Kinase, domain 1"/>
    <property type="match status" value="1"/>
</dbReference>
<proteinExistence type="predicted"/>
<comment type="caution">
    <text evidence="8">The sequence shown here is derived from an EMBL/GenBank/DDBJ whole genome shotgun (WGS) entry which is preliminary data.</text>
</comment>
<keyword evidence="6" id="KW-1133">Transmembrane helix</keyword>
<evidence type="ECO:0000256" key="4">
    <source>
        <dbReference type="ARBA" id="ARBA00022840"/>
    </source>
</evidence>
<dbReference type="PANTHER" id="PTHR43289">
    <property type="entry name" value="MITOGEN-ACTIVATED PROTEIN KINASE KINASE KINASE 20-RELATED"/>
    <property type="match status" value="1"/>
</dbReference>
<evidence type="ECO:0000259" key="7">
    <source>
        <dbReference type="PROSITE" id="PS50011"/>
    </source>
</evidence>
<feature type="region of interest" description="Disordered" evidence="5">
    <location>
        <begin position="1"/>
        <end position="31"/>
    </location>
</feature>
<name>A0ABU1USB7_9GAMM</name>
<dbReference type="PROSITE" id="PS00108">
    <property type="entry name" value="PROTEIN_KINASE_ST"/>
    <property type="match status" value="1"/>
</dbReference>
<organism evidence="8 9">
    <name type="scientific">Cellvibrio fibrivorans</name>
    <dbReference type="NCBI Taxonomy" id="126350"/>
    <lineage>
        <taxon>Bacteria</taxon>
        <taxon>Pseudomonadati</taxon>
        <taxon>Pseudomonadota</taxon>
        <taxon>Gammaproteobacteria</taxon>
        <taxon>Cellvibrionales</taxon>
        <taxon>Cellvibrionaceae</taxon>
        <taxon>Cellvibrio</taxon>
    </lineage>
</organism>
<dbReference type="InterPro" id="IPR008271">
    <property type="entry name" value="Ser/Thr_kinase_AS"/>
</dbReference>
<keyword evidence="4" id="KW-0067">ATP-binding</keyword>
<accession>A0ABU1USB7</accession>
<evidence type="ECO:0000256" key="1">
    <source>
        <dbReference type="ARBA" id="ARBA00022679"/>
    </source>
</evidence>
<evidence type="ECO:0000313" key="8">
    <source>
        <dbReference type="EMBL" id="MDR7088033.1"/>
    </source>
</evidence>
<dbReference type="EMBL" id="JAVDVX010000001">
    <property type="protein sequence ID" value="MDR7088033.1"/>
    <property type="molecule type" value="Genomic_DNA"/>
</dbReference>
<keyword evidence="9" id="KW-1185">Reference proteome</keyword>
<reference evidence="8 9" key="1">
    <citation type="submission" date="2023-07" db="EMBL/GenBank/DDBJ databases">
        <title>Sorghum-associated microbial communities from plants grown in Nebraska, USA.</title>
        <authorList>
            <person name="Schachtman D."/>
        </authorList>
    </citation>
    <scope>NUCLEOTIDE SEQUENCE [LARGE SCALE GENOMIC DNA]</scope>
    <source>
        <strain evidence="8 9">BE190</strain>
    </source>
</reference>
<keyword evidence="1" id="KW-0808">Transferase</keyword>
<feature type="transmembrane region" description="Helical" evidence="6">
    <location>
        <begin position="347"/>
        <end position="368"/>
    </location>
</feature>
<evidence type="ECO:0000256" key="2">
    <source>
        <dbReference type="ARBA" id="ARBA00022741"/>
    </source>
</evidence>
<keyword evidence="2" id="KW-0547">Nucleotide-binding</keyword>
<dbReference type="Gene3D" id="1.10.510.10">
    <property type="entry name" value="Transferase(Phosphotransferase) domain 1"/>
    <property type="match status" value="1"/>
</dbReference>
<dbReference type="Proteomes" id="UP001253595">
    <property type="component" value="Unassembled WGS sequence"/>
</dbReference>
<evidence type="ECO:0000256" key="3">
    <source>
        <dbReference type="ARBA" id="ARBA00022777"/>
    </source>
</evidence>
<sequence>MADNEESNKTSLRASVEEGETRVALGRPEPSLPVADTAYATQFTQYSAPHNHSTGFAQARELVKQSQSGKGRLLKKRFLLEDVLGHGGMGTVYKTKDLRKVEAEDPNPYIATKILNQDFKDHPDAFVTLQQETAKSQTLAHPNIVTVHDFDREGDTLFMTMELLEGQPLDQLIKAQRSKGLPKEQVWQIAKDLCAALAYAHQRQLIHADFKPGNVFVNTDGSAKVLDFGIARAASKEAQKHKFDAGQLGALTPAYATIEMVKDEPLGFSDDVYALACVIYEMLAGRHPYNNRSALEAYQQKLVPKRLDKLSAREWKALSHALALTKAERTASITQFVDELFPRRNPLMLTAAVGMALVSLAGAAWFGFSQHQAQQKVQATIAEKITQAQSCFATQDFACAIEQSLVATNLAPDNSVARQLLLAAQQAQEQRLQDDKIGELIGEAQRCLLQQDLECAAVYLQKAEAVGVHNSQVVSFHEALSVARAQQAQSATQKQAEIDDALARANSCFTARDYTCTVNSVDRILALDPAHAEAIALKQKIASAKEQEGALAGKVSRLMVDAENCMAKKNYSCAIAKAESVLELDAGYQPATTLKSRAQETQRKLKETGFTIK</sequence>